<proteinExistence type="predicted"/>
<evidence type="ECO:0000313" key="4">
    <source>
        <dbReference type="EMBL" id="KWA59356.1"/>
    </source>
</evidence>
<dbReference type="GO" id="GO:0016491">
    <property type="term" value="F:oxidoreductase activity"/>
    <property type="evidence" value="ECO:0007669"/>
    <property type="project" value="UniProtKB-KW"/>
</dbReference>
<protein>
    <submittedName>
        <fullName evidence="4">Oxidoreductase</fullName>
    </submittedName>
</protein>
<dbReference type="SUPFAM" id="SSF55347">
    <property type="entry name" value="Glyceraldehyde-3-phosphate dehydrogenase-like, C-terminal domain"/>
    <property type="match status" value="1"/>
</dbReference>
<evidence type="ECO:0000259" key="2">
    <source>
        <dbReference type="Pfam" id="PF01408"/>
    </source>
</evidence>
<dbReference type="AlphaFoldDB" id="A0A106NQ41"/>
<dbReference type="InterPro" id="IPR055170">
    <property type="entry name" value="GFO_IDH_MocA-like_dom"/>
</dbReference>
<sequence>MTEVRWGIIGCGAVTEVKSGPAFGKVANSRVVAVMRRDARLAADYASRHHVPRWYADATGLIEDPEVNAVYVATPPNMHKAYAIRCMEAGKPVYVEKPMALNAQECAEMLAASRANGTPLFVAYYRRRLPRFLKIRELIASGTCIGTPRFVTCMLHRPLEARYRNPAELPWTVMPDISGGGLFVDLACHTLDILDFLFGEITSVRGHASSQSNAYPAEDCVSMSFLFRNGIHGCGMWNFACHERYDEVRVVGSEGQITFATFGDGDIVVTRPGEPEQRFAIGNPVHIQQPLIECVVRSLTGASACQPDLEPTHAARTSWVMDQVLNEYRLSRNPRA</sequence>
<evidence type="ECO:0000259" key="3">
    <source>
        <dbReference type="Pfam" id="PF22725"/>
    </source>
</evidence>
<dbReference type="EMBL" id="LPHB01000055">
    <property type="protein sequence ID" value="KWA59356.1"/>
    <property type="molecule type" value="Genomic_DNA"/>
</dbReference>
<dbReference type="InterPro" id="IPR000683">
    <property type="entry name" value="Gfo/Idh/MocA-like_OxRdtase_N"/>
</dbReference>
<feature type="domain" description="GFO/IDH/MocA-like oxidoreductase" evidence="3">
    <location>
        <begin position="132"/>
        <end position="257"/>
    </location>
</feature>
<organism evidence="4">
    <name type="scientific">Burkholderia stagnalis</name>
    <dbReference type="NCBI Taxonomy" id="1503054"/>
    <lineage>
        <taxon>Bacteria</taxon>
        <taxon>Pseudomonadati</taxon>
        <taxon>Pseudomonadota</taxon>
        <taxon>Betaproteobacteria</taxon>
        <taxon>Burkholderiales</taxon>
        <taxon>Burkholderiaceae</taxon>
        <taxon>Burkholderia</taxon>
        <taxon>Burkholderia cepacia complex</taxon>
    </lineage>
</organism>
<evidence type="ECO:0000313" key="5">
    <source>
        <dbReference type="Proteomes" id="UP000068603"/>
    </source>
</evidence>
<name>A0A106NQ41_9BURK</name>
<dbReference type="Pfam" id="PF01408">
    <property type="entry name" value="GFO_IDH_MocA"/>
    <property type="match status" value="1"/>
</dbReference>
<reference evidence="4 5" key="1">
    <citation type="submission" date="2015-11" db="EMBL/GenBank/DDBJ databases">
        <title>Expanding the genomic diversity of Burkholderia species for the development of highly accurate diagnostics.</title>
        <authorList>
            <person name="Sahl J."/>
            <person name="Keim P."/>
            <person name="Wagner D."/>
        </authorList>
    </citation>
    <scope>NUCLEOTIDE SEQUENCE [LARGE SCALE GENOMIC DNA]</scope>
    <source>
        <strain evidence="4 5">MSMB1960WGS</strain>
    </source>
</reference>
<dbReference type="RefSeq" id="WP_060149121.1">
    <property type="nucleotide sequence ID" value="NZ_JAXKSJ010000014.1"/>
</dbReference>
<dbReference type="Gene3D" id="3.40.50.720">
    <property type="entry name" value="NAD(P)-binding Rossmann-like Domain"/>
    <property type="match status" value="1"/>
</dbReference>
<dbReference type="PANTHER" id="PTHR43818">
    <property type="entry name" value="BCDNA.GH03377"/>
    <property type="match status" value="1"/>
</dbReference>
<dbReference type="SUPFAM" id="SSF51735">
    <property type="entry name" value="NAD(P)-binding Rossmann-fold domains"/>
    <property type="match status" value="1"/>
</dbReference>
<dbReference type="InterPro" id="IPR036291">
    <property type="entry name" value="NAD(P)-bd_dom_sf"/>
</dbReference>
<keyword evidence="1" id="KW-0560">Oxidoreductase</keyword>
<dbReference type="Gene3D" id="3.30.360.10">
    <property type="entry name" value="Dihydrodipicolinate Reductase, domain 2"/>
    <property type="match status" value="1"/>
</dbReference>
<dbReference type="Proteomes" id="UP000068603">
    <property type="component" value="Unassembled WGS sequence"/>
</dbReference>
<dbReference type="STRING" id="1503054.WT74_31555"/>
<dbReference type="PANTHER" id="PTHR43818:SF11">
    <property type="entry name" value="BCDNA.GH03377"/>
    <property type="match status" value="1"/>
</dbReference>
<dbReference type="Pfam" id="PF22725">
    <property type="entry name" value="GFO_IDH_MocA_C3"/>
    <property type="match status" value="1"/>
</dbReference>
<dbReference type="GO" id="GO:0000166">
    <property type="term" value="F:nucleotide binding"/>
    <property type="evidence" value="ECO:0007669"/>
    <property type="project" value="InterPro"/>
</dbReference>
<dbReference type="InterPro" id="IPR050463">
    <property type="entry name" value="Gfo/Idh/MocA_oxidrdct_glycsds"/>
</dbReference>
<evidence type="ECO:0000256" key="1">
    <source>
        <dbReference type="ARBA" id="ARBA00023002"/>
    </source>
</evidence>
<feature type="domain" description="Gfo/Idh/MocA-like oxidoreductase N-terminal" evidence="2">
    <location>
        <begin position="4"/>
        <end position="124"/>
    </location>
</feature>
<comment type="caution">
    <text evidence="4">The sequence shown here is derived from an EMBL/GenBank/DDBJ whole genome shotgun (WGS) entry which is preliminary data.</text>
</comment>
<accession>A0A106NQ41</accession>
<gene>
    <name evidence="4" type="ORF">WT44_00835</name>
</gene>